<reference evidence="12" key="1">
    <citation type="submission" date="2022-08" db="EMBL/GenBank/DDBJ databases">
        <authorList>
            <consortium name="DOE Joint Genome Institute"/>
            <person name="Min B."/>
            <person name="Riley R."/>
            <person name="Sierra-Patev S."/>
            <person name="Naranjo-Ortiz M."/>
            <person name="Looney B."/>
            <person name="Konkel Z."/>
            <person name="Slot J.C."/>
            <person name="Sakamoto Y."/>
            <person name="Steenwyk J.L."/>
            <person name="Rokas A."/>
            <person name="Carro J."/>
            <person name="Camarero S."/>
            <person name="Ferreira P."/>
            <person name="Molpeceres G."/>
            <person name="Ruiz-Duenas F.J."/>
            <person name="Serrano A."/>
            <person name="Henrissat B."/>
            <person name="Drula E."/>
            <person name="Hughes K.W."/>
            <person name="Mata J.L."/>
            <person name="Ishikawa N.K."/>
            <person name="Vargas-Isla R."/>
            <person name="Ushijima S."/>
            <person name="Smith C.A."/>
            <person name="Ahrendt S."/>
            <person name="Andreopoulos W."/>
            <person name="He G."/>
            <person name="Labutti K."/>
            <person name="Lipzen A."/>
            <person name="Ng V."/>
            <person name="Sandor L."/>
            <person name="Barry K."/>
            <person name="Martinez A.T."/>
            <person name="Xiao Y."/>
            <person name="Gibbons J.G."/>
            <person name="Terashima K."/>
            <person name="Hibbett D.S."/>
            <person name="Grigoriev I.V."/>
        </authorList>
    </citation>
    <scope>NUCLEOTIDE SEQUENCE</scope>
    <source>
        <strain evidence="12">Sp2 HRB7682 ss15</strain>
    </source>
</reference>
<proteinExistence type="inferred from homology"/>
<dbReference type="GO" id="GO:0007059">
    <property type="term" value="P:chromosome segregation"/>
    <property type="evidence" value="ECO:0007669"/>
    <property type="project" value="InterPro"/>
</dbReference>
<comment type="function">
    <text evidence="9">Acts as a component of the essential kinetochore-associated NDC80 complex, which is required for chromosome segregation and spindle checkpoint activity.</text>
</comment>
<gene>
    <name evidence="12" type="ORF">C8J55DRAFT_426179</name>
</gene>
<keyword evidence="7 9" id="KW-0131">Cell cycle</keyword>
<keyword evidence="5 9" id="KW-0995">Kinetochore</keyword>
<name>A0A9W9DT22_9AGAR</name>
<evidence type="ECO:0000256" key="9">
    <source>
        <dbReference type="RuleBase" id="RU367150"/>
    </source>
</evidence>
<protein>
    <recommendedName>
        <fullName evidence="9">Kinetochore protein SPC25</fullName>
    </recommendedName>
</protein>
<keyword evidence="3 9" id="KW-0132">Cell division</keyword>
<dbReference type="GO" id="GO:0031262">
    <property type="term" value="C:Ndc80 complex"/>
    <property type="evidence" value="ECO:0007669"/>
    <property type="project" value="InterPro"/>
</dbReference>
<keyword evidence="2 9" id="KW-0158">Chromosome</keyword>
<evidence type="ECO:0000256" key="8">
    <source>
        <dbReference type="ARBA" id="ARBA00023328"/>
    </source>
</evidence>
<keyword evidence="4 9" id="KW-0498">Mitosis</keyword>
<organism evidence="12 13">
    <name type="scientific">Lentinula lateritia</name>
    <dbReference type="NCBI Taxonomy" id="40482"/>
    <lineage>
        <taxon>Eukaryota</taxon>
        <taxon>Fungi</taxon>
        <taxon>Dikarya</taxon>
        <taxon>Basidiomycota</taxon>
        <taxon>Agaricomycotina</taxon>
        <taxon>Agaricomycetes</taxon>
        <taxon>Agaricomycetidae</taxon>
        <taxon>Agaricales</taxon>
        <taxon>Marasmiineae</taxon>
        <taxon>Omphalotaceae</taxon>
        <taxon>Lentinula</taxon>
    </lineage>
</organism>
<evidence type="ECO:0000256" key="2">
    <source>
        <dbReference type="ARBA" id="ARBA00022454"/>
    </source>
</evidence>
<feature type="domain" description="Chromosome segregation protein Spc25 C-terminal" evidence="11">
    <location>
        <begin position="173"/>
        <end position="240"/>
    </location>
</feature>
<keyword evidence="8 9" id="KW-0137">Centromere</keyword>
<dbReference type="Gene3D" id="3.30.457.50">
    <property type="entry name" value="Chromosome segregation protein Spc25"/>
    <property type="match status" value="1"/>
</dbReference>
<dbReference type="PANTHER" id="PTHR14281">
    <property type="entry name" value="KINETOCHORE PROTEIN SPC25-RELATED"/>
    <property type="match status" value="1"/>
</dbReference>
<evidence type="ECO:0000256" key="7">
    <source>
        <dbReference type="ARBA" id="ARBA00023306"/>
    </source>
</evidence>
<evidence type="ECO:0000313" key="13">
    <source>
        <dbReference type="Proteomes" id="UP001150238"/>
    </source>
</evidence>
<comment type="similarity">
    <text evidence="1 9">Belongs to the SPC25 family.</text>
</comment>
<dbReference type="Pfam" id="PF08234">
    <property type="entry name" value="Spindle_Spc25"/>
    <property type="match status" value="1"/>
</dbReference>
<evidence type="ECO:0000256" key="10">
    <source>
        <dbReference type="SAM" id="Coils"/>
    </source>
</evidence>
<evidence type="ECO:0000256" key="5">
    <source>
        <dbReference type="ARBA" id="ARBA00022838"/>
    </source>
</evidence>
<comment type="subunit">
    <text evidence="9">Component of the NDC80 complex.</text>
</comment>
<dbReference type="Proteomes" id="UP001150238">
    <property type="component" value="Unassembled WGS sequence"/>
</dbReference>
<accession>A0A9W9DT22</accession>
<evidence type="ECO:0000256" key="3">
    <source>
        <dbReference type="ARBA" id="ARBA00022618"/>
    </source>
</evidence>
<dbReference type="PANTHER" id="PTHR14281:SF0">
    <property type="entry name" value="KINETOCHORE PROTEIN SPC25"/>
    <property type="match status" value="1"/>
</dbReference>
<dbReference type="CDD" id="cd23784">
    <property type="entry name" value="RWD_Spc25"/>
    <property type="match status" value="1"/>
</dbReference>
<dbReference type="AlphaFoldDB" id="A0A9W9DT22"/>
<evidence type="ECO:0000256" key="6">
    <source>
        <dbReference type="ARBA" id="ARBA00023054"/>
    </source>
</evidence>
<dbReference type="InterPro" id="IPR045143">
    <property type="entry name" value="Spc25"/>
</dbReference>
<evidence type="ECO:0000313" key="12">
    <source>
        <dbReference type="EMBL" id="KAJ4484349.1"/>
    </source>
</evidence>
<dbReference type="InterPro" id="IPR013255">
    <property type="entry name" value="Spc25_C"/>
</dbReference>
<dbReference type="GO" id="GO:0005634">
    <property type="term" value="C:nucleus"/>
    <property type="evidence" value="ECO:0007669"/>
    <property type="project" value="UniProtKB-SubCell"/>
</dbReference>
<comment type="subcellular location">
    <subcellularLocation>
        <location evidence="9">Nucleus</location>
    </subcellularLocation>
    <subcellularLocation>
        <location evidence="9">Chromosome</location>
        <location evidence="9">Centromere</location>
        <location evidence="9">Kinetochore</location>
    </subcellularLocation>
</comment>
<reference evidence="12" key="2">
    <citation type="journal article" date="2023" name="Proc. Natl. Acad. Sci. U.S.A.">
        <title>A global phylogenomic analysis of the shiitake genus Lentinula.</title>
        <authorList>
            <person name="Sierra-Patev S."/>
            <person name="Min B."/>
            <person name="Naranjo-Ortiz M."/>
            <person name="Looney B."/>
            <person name="Konkel Z."/>
            <person name="Slot J.C."/>
            <person name="Sakamoto Y."/>
            <person name="Steenwyk J.L."/>
            <person name="Rokas A."/>
            <person name="Carro J."/>
            <person name="Camarero S."/>
            <person name="Ferreira P."/>
            <person name="Molpeceres G."/>
            <person name="Ruiz-Duenas F.J."/>
            <person name="Serrano A."/>
            <person name="Henrissat B."/>
            <person name="Drula E."/>
            <person name="Hughes K.W."/>
            <person name="Mata J.L."/>
            <person name="Ishikawa N.K."/>
            <person name="Vargas-Isla R."/>
            <person name="Ushijima S."/>
            <person name="Smith C.A."/>
            <person name="Donoghue J."/>
            <person name="Ahrendt S."/>
            <person name="Andreopoulos W."/>
            <person name="He G."/>
            <person name="LaButti K."/>
            <person name="Lipzen A."/>
            <person name="Ng V."/>
            <person name="Riley R."/>
            <person name="Sandor L."/>
            <person name="Barry K."/>
            <person name="Martinez A.T."/>
            <person name="Xiao Y."/>
            <person name="Gibbons J.G."/>
            <person name="Terashima K."/>
            <person name="Grigoriev I.V."/>
            <person name="Hibbett D."/>
        </authorList>
    </citation>
    <scope>NUCLEOTIDE SEQUENCE</scope>
    <source>
        <strain evidence="12">Sp2 HRB7682 ss15</strain>
    </source>
</reference>
<comment type="caution">
    <text evidence="12">The sequence shown here is derived from an EMBL/GenBank/DDBJ whole genome shotgun (WGS) entry which is preliminary data.</text>
</comment>
<keyword evidence="9" id="KW-0539">Nucleus</keyword>
<dbReference type="EMBL" id="JANVFS010000012">
    <property type="protein sequence ID" value="KAJ4484349.1"/>
    <property type="molecule type" value="Genomic_DNA"/>
</dbReference>
<evidence type="ECO:0000256" key="1">
    <source>
        <dbReference type="ARBA" id="ARBA00006379"/>
    </source>
</evidence>
<sequence>MAFAPRGFHFDLKAVLSDPNPHIDLDIPVYEETLQNFLKAVNNYKNRSITAITDKRTKDAAEKKKLHDRAQKIEAEISKCKVQEIELMATLEREQAERKDAEVAVTAFKRQITSLHERSATMQTQIDEYRALIVSLKTDKDKERSTLNTHASRVAPELHAYETLLACSIEGMEKEQLLISFRGVDLSDPDREFSFILDVSCHDYKVVKTSPPLPSLPLLVEKLNVTQDIFAFIVHIRQEFHRMANGDEAVDA</sequence>
<evidence type="ECO:0000259" key="11">
    <source>
        <dbReference type="Pfam" id="PF08234"/>
    </source>
</evidence>
<feature type="coiled-coil region" evidence="10">
    <location>
        <begin position="63"/>
        <end position="111"/>
    </location>
</feature>
<keyword evidence="6 10" id="KW-0175">Coiled coil</keyword>
<dbReference type="GO" id="GO:0051301">
    <property type="term" value="P:cell division"/>
    <property type="evidence" value="ECO:0007669"/>
    <property type="project" value="UniProtKB-UniRule"/>
</dbReference>
<evidence type="ECO:0000256" key="4">
    <source>
        <dbReference type="ARBA" id="ARBA00022776"/>
    </source>
</evidence>